<dbReference type="PANTHER" id="PTHR43649:SF12">
    <property type="entry name" value="DIACETYLCHITOBIOSE BINDING PROTEIN DASA"/>
    <property type="match status" value="1"/>
</dbReference>
<sequence>MIRKKRIHLLLAACLLAFICIGGSGLLSDLALKPVMNRSGGGIAAAGPDQPVKIKFGMWETKMDILFWTSKVKEYSKIRPNVTVEVETIPDNSGQYLKVRLAANDLPDVFYLKASHLSVYRDALLPLNGLKAAGSNRFPAVYNGDILGLPLVSFSEYVFYHPSIFRELNLQVPQTLDEFVQVLERIKNHDQYIPIAIGGKEDWTFYPFIEFGPPLLSKDPNYLTNLSYSPEPFGKNSPFDTAAKLLKTIAEHRLAGSDALSIGFDEAKQLFESNKAAMIALGQWYYQDYISNVKTDEDLDAFALPWRSDIREPLEAVTMPDQYMAINKTSKNVDEIKSFLEWIFSPEVYQDYINYSGNTSTMVNIPSDQPFFNKVKTRHPFDPFMYFGMNERYETVKNKAQYNEKKTGQDIFAGASVEDMQQLLNRNWSQAVEQLK</sequence>
<accession>A0A7X3LH56</accession>
<proteinExistence type="predicted"/>
<dbReference type="AlphaFoldDB" id="A0A7X3LH56"/>
<dbReference type="EMBL" id="WUBI01000002">
    <property type="protein sequence ID" value="MWV44782.1"/>
    <property type="molecule type" value="Genomic_DNA"/>
</dbReference>
<dbReference type="PANTHER" id="PTHR43649">
    <property type="entry name" value="ARABINOSE-BINDING PROTEIN-RELATED"/>
    <property type="match status" value="1"/>
</dbReference>
<dbReference type="RefSeq" id="WP_160498401.1">
    <property type="nucleotide sequence ID" value="NZ_WUBI01000002.1"/>
</dbReference>
<name>A0A7X3LH56_9BACL</name>
<dbReference type="InterPro" id="IPR050490">
    <property type="entry name" value="Bact_solute-bd_prot1"/>
</dbReference>
<comment type="caution">
    <text evidence="1">The sequence shown here is derived from an EMBL/GenBank/DDBJ whole genome shotgun (WGS) entry which is preliminary data.</text>
</comment>
<organism evidence="1 2">
    <name type="scientific">Paenibacillus dendrobii</name>
    <dbReference type="NCBI Taxonomy" id="2691084"/>
    <lineage>
        <taxon>Bacteria</taxon>
        <taxon>Bacillati</taxon>
        <taxon>Bacillota</taxon>
        <taxon>Bacilli</taxon>
        <taxon>Bacillales</taxon>
        <taxon>Paenibacillaceae</taxon>
        <taxon>Paenibacillus</taxon>
    </lineage>
</organism>
<dbReference type="Pfam" id="PF01547">
    <property type="entry name" value="SBP_bac_1"/>
    <property type="match status" value="1"/>
</dbReference>
<keyword evidence="2" id="KW-1185">Reference proteome</keyword>
<evidence type="ECO:0000313" key="1">
    <source>
        <dbReference type="EMBL" id="MWV44782.1"/>
    </source>
</evidence>
<protein>
    <submittedName>
        <fullName evidence="1">Extracellular solute-binding protein</fullName>
    </submittedName>
</protein>
<gene>
    <name evidence="1" type="ORF">GRF59_14270</name>
</gene>
<dbReference type="Gene3D" id="3.40.190.10">
    <property type="entry name" value="Periplasmic binding protein-like II"/>
    <property type="match status" value="2"/>
</dbReference>
<dbReference type="Proteomes" id="UP000460318">
    <property type="component" value="Unassembled WGS sequence"/>
</dbReference>
<dbReference type="SUPFAM" id="SSF53850">
    <property type="entry name" value="Periplasmic binding protein-like II"/>
    <property type="match status" value="1"/>
</dbReference>
<dbReference type="InterPro" id="IPR006059">
    <property type="entry name" value="SBP"/>
</dbReference>
<evidence type="ECO:0000313" key="2">
    <source>
        <dbReference type="Proteomes" id="UP000460318"/>
    </source>
</evidence>
<reference evidence="1 2" key="1">
    <citation type="submission" date="2019-12" db="EMBL/GenBank/DDBJ databases">
        <title>Paenibacillus sp. nov., an endophytic bacterium isolated from the stem of Dendrobium.</title>
        <authorList>
            <person name="Zhao R."/>
        </authorList>
    </citation>
    <scope>NUCLEOTIDE SEQUENCE [LARGE SCALE GENOMIC DNA]</scope>
    <source>
        <strain evidence="1 2">HJL G12</strain>
    </source>
</reference>